<dbReference type="Bgee" id="ENSCHIG00000011117">
    <property type="expression patterns" value="Expressed in fallopian tube and 17 other cell types or tissues"/>
</dbReference>
<dbReference type="GeneTree" id="ENSGT00390000014797"/>
<reference evidence="4" key="3">
    <citation type="submission" date="2025-09" db="UniProtKB">
        <authorList>
            <consortium name="Ensembl"/>
        </authorList>
    </citation>
    <scope>IDENTIFICATION</scope>
</reference>
<gene>
    <name evidence="4" type="primary">EDRF1</name>
</gene>
<dbReference type="Pfam" id="PF23723">
    <property type="entry name" value="TPR_EDRF1"/>
    <property type="match status" value="1"/>
</dbReference>
<dbReference type="EMBL" id="LWLT01000025">
    <property type="status" value="NOT_ANNOTATED_CDS"/>
    <property type="molecule type" value="Genomic_DNA"/>
</dbReference>
<evidence type="ECO:0000259" key="3">
    <source>
        <dbReference type="Pfam" id="PF23788"/>
    </source>
</evidence>
<evidence type="ECO:0000259" key="2">
    <source>
        <dbReference type="Pfam" id="PF23723"/>
    </source>
</evidence>
<dbReference type="AlphaFoldDB" id="A0A452E708"/>
<feature type="compositionally biased region" description="Low complexity" evidence="1">
    <location>
        <begin position="224"/>
        <end position="234"/>
    </location>
</feature>
<accession>A0A452E708</accession>
<dbReference type="InterPro" id="IPR056582">
    <property type="entry name" value="EDRF1_N"/>
</dbReference>
<proteinExistence type="predicted"/>
<protein>
    <submittedName>
        <fullName evidence="4">Erythroid differentiation regulatory factor 1</fullName>
    </submittedName>
</protein>
<reference evidence="4 5" key="1">
    <citation type="submission" date="2016-04" db="EMBL/GenBank/DDBJ databases">
        <title>Polished mammalian reference genomes with single-molecule sequencing and chromosome conformation capture applied to the Capra hircus genome.</title>
        <authorList>
            <person name="Bickhart D.M."/>
            <person name="Koren S."/>
            <person name="Rosen B."/>
            <person name="Hastie A."/>
            <person name="Liachko I."/>
            <person name="Sullivan S.T."/>
            <person name="Burton J."/>
            <person name="Sayre B.L."/>
            <person name="Huson H.J."/>
            <person name="Lee J."/>
            <person name="Lam E."/>
            <person name="Kelley C.M."/>
            <person name="Hutchison J.L."/>
            <person name="Zhou Y."/>
            <person name="Sun J."/>
            <person name="Crisa A."/>
            <person name="Schwartz J.C."/>
            <person name="Hammond J.A."/>
            <person name="Schroeder S.G."/>
            <person name="Liu G.E."/>
            <person name="Dunham M."/>
            <person name="Shendure J."/>
            <person name="Sonstegard T.S."/>
            <person name="Phillippy A.M."/>
            <person name="Van Tassell C.P."/>
            <person name="Smith T.P."/>
        </authorList>
    </citation>
    <scope>NUCLEOTIDE SEQUENCE [LARGE SCALE GENOMIC DNA]</scope>
</reference>
<feature type="region of interest" description="Disordered" evidence="1">
    <location>
        <begin position="471"/>
        <end position="514"/>
    </location>
</feature>
<feature type="region of interest" description="Disordered" evidence="1">
    <location>
        <begin position="220"/>
        <end position="259"/>
    </location>
</feature>
<dbReference type="Pfam" id="PF23788">
    <property type="entry name" value="EDRF1_N"/>
    <property type="match status" value="2"/>
</dbReference>
<dbReference type="Proteomes" id="UP000291000">
    <property type="component" value="Chromosome 26"/>
</dbReference>
<dbReference type="InterPro" id="IPR056583">
    <property type="entry name" value="EDRF1_TPR"/>
</dbReference>
<dbReference type="Ensembl" id="ENSCHIT00000015580.1">
    <property type="protein sequence ID" value="ENSCHIP00000007830.1"/>
    <property type="gene ID" value="ENSCHIG00000011117.1"/>
</dbReference>
<keyword evidence="5" id="KW-1185">Reference proteome</keyword>
<evidence type="ECO:0000313" key="5">
    <source>
        <dbReference type="Proteomes" id="UP000291000"/>
    </source>
</evidence>
<sequence>MADSKEAGAEAPPAGAAARGGLSLVSQGESEEPSAQGSALFLGGNEVKSRAVVKYSSAPPRTAFARLEEKTDLKLPPANWLRESAKLGPAGTTILGNSRKSKPFSSFGMAYDFIDSVGNDVDVVSDSENIKKLLKIPYSKSHVSMAVHRIGRTLLLDELDIQELFMRSSQTGDWTWLKEFYQRLIDQKWQRKKKSKEHWYQKAILSKFLYYSINGDGAAQPVPSAAEQQESSSSDQTNDSDGASWPAPFEMPSSVSEDPSASSQVRHFFLWIMGGDYRSPVYYIIFLFYFKSKGLKNDFVRNILWTFEDIHMLVGSNMPIFGGGRYPAVSLRLRDNNKPINVLTGIDYWLDNLICNVPELVMCFHVNGIVQYLTKVFNTLDGSDIVKLYDLTTLCEETEDKYQNPFTMPVAILLYKVACNMMMKKNQNKKHYGTVRTLLLNCVKLLDKSRHPQIIASANYMLSELFQLDEPKKEESSESPLNENSDESYSEEEEEMPDSDENGPYGTSSDPSDDSKAVAIIKSVGELSVPEKYKSIHQIRPSCAFPVCHDTEERCRLVLSYVLEGLKSVDSSIKKESDLPAADPNTPIPLKYEDESTRGGPEGLEKQMALFLDKMGSLQKGNYSSQSGMIPGSWQHKMKLQLILKSSKAYYVLSDAAMSLQKYGRALRYIKLALQSHDTYCCLCTNMLSEVLLFLSQYLTLCGDIQLMLAQNASNRAAHLEEFNYQTKEDQEILHSLHRESSCQGFAWATDLSTDLESQLSVSCKCYEAANEILQFSDLKSQNPEHYVQVLKRMGNIRNEIGVFYMNQAAALQSERLVSKTVSTAEQQLWKKSFSCFEKGIHNFESIDDATNAALLLCNTGRLMRICAQAHCGAGDEFKREFSPEEGLYYNKAVDYYLKALRSLGTRDIHPAVWDSVNWELSINFIYSFNRFFSLTSSIFSEAMMKSLKYCDVDSVSARQPLCQYRAATIHHRLASMYHSCLRNQVGDEQLRKQHRVLADLHYSKAGKLFQLLKDAPCELLRVQLERVAFAEFQMASQNSNVGKLKTLSGALDIMVRTKHAFQLIRKELVEEFEQPKSEETPPAADSSPSLNREEVTKLLSIFESRLSFLLLQSIKLLSSAKKKTSSILDEDVLLKTNKQVYSQLLRATANKNASLLERVDLLIHLLDQLARGGGGSTGQQVPE</sequence>
<feature type="region of interest" description="Disordered" evidence="1">
    <location>
        <begin position="1"/>
        <end position="39"/>
    </location>
</feature>
<feature type="region of interest" description="Disordered" evidence="1">
    <location>
        <begin position="575"/>
        <end position="599"/>
    </location>
</feature>
<organism evidence="4 5">
    <name type="scientific">Capra hircus</name>
    <name type="common">Goat</name>
    <dbReference type="NCBI Taxonomy" id="9925"/>
    <lineage>
        <taxon>Eukaryota</taxon>
        <taxon>Metazoa</taxon>
        <taxon>Chordata</taxon>
        <taxon>Craniata</taxon>
        <taxon>Vertebrata</taxon>
        <taxon>Euteleostomi</taxon>
        <taxon>Mammalia</taxon>
        <taxon>Eutheria</taxon>
        <taxon>Laurasiatheria</taxon>
        <taxon>Artiodactyla</taxon>
        <taxon>Ruminantia</taxon>
        <taxon>Pecora</taxon>
        <taxon>Bovidae</taxon>
        <taxon>Caprinae</taxon>
        <taxon>Capra</taxon>
    </lineage>
</organism>
<feature type="domain" description="EDRF1 N-terminal" evidence="3">
    <location>
        <begin position="381"/>
        <end position="514"/>
    </location>
</feature>
<name>A0A452E708_CAPHI</name>
<dbReference type="PANTHER" id="PTHR15000:SF1">
    <property type="entry name" value="ERYTHROID DIFFERENTIATION-RELATED FACTOR 1"/>
    <property type="match status" value="1"/>
</dbReference>
<feature type="domain" description="EDRF1 N-terminal" evidence="3">
    <location>
        <begin position="46"/>
        <end position="372"/>
    </location>
</feature>
<reference evidence="4" key="2">
    <citation type="submission" date="2025-08" db="UniProtKB">
        <authorList>
            <consortium name="Ensembl"/>
        </authorList>
    </citation>
    <scope>IDENTIFICATION</scope>
</reference>
<dbReference type="PANTHER" id="PTHR15000">
    <property type="entry name" value="ERYTHROID DIFFERENTIATION-RELATED FACTOR 1"/>
    <property type="match status" value="1"/>
</dbReference>
<evidence type="ECO:0000256" key="1">
    <source>
        <dbReference type="SAM" id="MobiDB-lite"/>
    </source>
</evidence>
<feature type="compositionally biased region" description="Acidic residues" evidence="1">
    <location>
        <begin position="484"/>
        <end position="501"/>
    </location>
</feature>
<dbReference type="GO" id="GO:0045893">
    <property type="term" value="P:positive regulation of DNA-templated transcription"/>
    <property type="evidence" value="ECO:0007669"/>
    <property type="project" value="TreeGrafter"/>
</dbReference>
<feature type="compositionally biased region" description="Polar residues" evidence="1">
    <location>
        <begin position="24"/>
        <end position="37"/>
    </location>
</feature>
<feature type="region of interest" description="Disordered" evidence="1">
    <location>
        <begin position="1073"/>
        <end position="1092"/>
    </location>
</feature>
<feature type="domain" description="EDRF1 TPR repeats region" evidence="2">
    <location>
        <begin position="790"/>
        <end position="1171"/>
    </location>
</feature>
<evidence type="ECO:0000313" key="4">
    <source>
        <dbReference type="Ensembl" id="ENSCHIP00000007830.1"/>
    </source>
</evidence>